<dbReference type="AlphaFoldDB" id="A0AAP0C8C7"/>
<accession>A0AAP0C8C7</accession>
<evidence type="ECO:0000313" key="3">
    <source>
        <dbReference type="Proteomes" id="UP001408789"/>
    </source>
</evidence>
<name>A0AAP0C8C7_9ASTR</name>
<comment type="caution">
    <text evidence="2">The sequence shown here is derived from an EMBL/GenBank/DDBJ whole genome shotgun (WGS) entry which is preliminary data.</text>
</comment>
<gene>
    <name evidence="2" type="ORF">SSX86_028787</name>
</gene>
<reference evidence="2 3" key="1">
    <citation type="submission" date="2024-04" db="EMBL/GenBank/DDBJ databases">
        <title>The reference genome of an endangered Asteraceae, Deinandra increscens subsp. villosa, native to the Central Coast of California.</title>
        <authorList>
            <person name="Guilliams M."/>
            <person name="Hasenstab-Lehman K."/>
            <person name="Meyer R."/>
            <person name="Mcevoy S."/>
        </authorList>
    </citation>
    <scope>NUCLEOTIDE SEQUENCE [LARGE SCALE GENOMIC DNA]</scope>
    <source>
        <tissue evidence="2">Leaf</tissue>
    </source>
</reference>
<dbReference type="EMBL" id="JBCNJP010000027">
    <property type="protein sequence ID" value="KAK9052159.1"/>
    <property type="molecule type" value="Genomic_DNA"/>
</dbReference>
<evidence type="ECO:0000256" key="1">
    <source>
        <dbReference type="SAM" id="MobiDB-lite"/>
    </source>
</evidence>
<dbReference type="PANTHER" id="PTHR31659:SF9">
    <property type="entry name" value="PROTEIN: UPF0503-LIKE PROTEIN, PUTATIVE (DUF740)-RELATED"/>
    <property type="match status" value="1"/>
</dbReference>
<protein>
    <submittedName>
        <fullName evidence="2">Uncharacterized protein</fullName>
    </submittedName>
</protein>
<evidence type="ECO:0000313" key="2">
    <source>
        <dbReference type="EMBL" id="KAK9052159.1"/>
    </source>
</evidence>
<organism evidence="2 3">
    <name type="scientific">Deinandra increscens subsp. villosa</name>
    <dbReference type="NCBI Taxonomy" id="3103831"/>
    <lineage>
        <taxon>Eukaryota</taxon>
        <taxon>Viridiplantae</taxon>
        <taxon>Streptophyta</taxon>
        <taxon>Embryophyta</taxon>
        <taxon>Tracheophyta</taxon>
        <taxon>Spermatophyta</taxon>
        <taxon>Magnoliopsida</taxon>
        <taxon>eudicotyledons</taxon>
        <taxon>Gunneridae</taxon>
        <taxon>Pentapetalae</taxon>
        <taxon>asterids</taxon>
        <taxon>campanulids</taxon>
        <taxon>Asterales</taxon>
        <taxon>Asteraceae</taxon>
        <taxon>Asteroideae</taxon>
        <taxon>Heliantheae alliance</taxon>
        <taxon>Madieae</taxon>
        <taxon>Madiinae</taxon>
        <taxon>Deinandra</taxon>
    </lineage>
</organism>
<dbReference type="InterPro" id="IPR008004">
    <property type="entry name" value="OCTOPUS-like"/>
</dbReference>
<dbReference type="PANTHER" id="PTHR31659">
    <property type="entry name" value="PROTEIN: UPF0503-LIKE PROTEIN, PUTATIVE (DUF740)-RELATED"/>
    <property type="match status" value="1"/>
</dbReference>
<feature type="region of interest" description="Disordered" evidence="1">
    <location>
        <begin position="17"/>
        <end position="37"/>
    </location>
</feature>
<dbReference type="Proteomes" id="UP001408789">
    <property type="component" value="Unassembled WGS sequence"/>
</dbReference>
<dbReference type="Pfam" id="PF05340">
    <property type="entry name" value="DUF740"/>
    <property type="match status" value="1"/>
</dbReference>
<proteinExistence type="predicted"/>
<sequence>MVAAVFAELDETKAASVSVSDTKVSPATIDPLGEERGEEAKKVAVESLWIHLPRAAATKTKMRTKIVAALSALRRSNPKNMMNGKVNANGNDQGFLNGLNGRNRRAGDEFVLEGNRSARYSPNHVDNGLLRFYLASLSASIRSEFRVSTGKTDRRVTRIRSPEACFDCSETRKG</sequence>
<keyword evidence="3" id="KW-1185">Reference proteome</keyword>